<feature type="non-terminal residue" evidence="2">
    <location>
        <position position="1"/>
    </location>
</feature>
<protein>
    <submittedName>
        <fullName evidence="2">AMP-binding protein</fullName>
    </submittedName>
</protein>
<feature type="non-terminal residue" evidence="2">
    <location>
        <position position="125"/>
    </location>
</feature>
<dbReference type="SUPFAM" id="SSF56801">
    <property type="entry name" value="Acetyl-CoA synthetase-like"/>
    <property type="match status" value="1"/>
</dbReference>
<dbReference type="GO" id="GO:0044550">
    <property type="term" value="P:secondary metabolite biosynthetic process"/>
    <property type="evidence" value="ECO:0007669"/>
    <property type="project" value="TreeGrafter"/>
</dbReference>
<dbReference type="GO" id="GO:0005737">
    <property type="term" value="C:cytoplasm"/>
    <property type="evidence" value="ECO:0007669"/>
    <property type="project" value="TreeGrafter"/>
</dbReference>
<dbReference type="EMBL" id="JAAGMP010000742">
    <property type="protein sequence ID" value="NEC19808.1"/>
    <property type="molecule type" value="Genomic_DNA"/>
</dbReference>
<dbReference type="RefSeq" id="WP_164203104.1">
    <property type="nucleotide sequence ID" value="NZ_JAAGMP010000742.1"/>
</dbReference>
<feature type="domain" description="AMP-dependent synthetase/ligase" evidence="1">
    <location>
        <begin position="1"/>
        <end position="119"/>
    </location>
</feature>
<reference evidence="2 3" key="1">
    <citation type="submission" date="2020-01" db="EMBL/GenBank/DDBJ databases">
        <title>Insect and environment-associated Actinomycetes.</title>
        <authorList>
            <person name="Currrie C."/>
            <person name="Chevrette M."/>
            <person name="Carlson C."/>
            <person name="Stubbendieck R."/>
            <person name="Wendt-Pienkowski E."/>
        </authorList>
    </citation>
    <scope>NUCLEOTIDE SEQUENCE [LARGE SCALE GENOMIC DNA]</scope>
    <source>
        <strain evidence="2 3">SID7590</strain>
    </source>
</reference>
<dbReference type="GO" id="GO:0031177">
    <property type="term" value="F:phosphopantetheine binding"/>
    <property type="evidence" value="ECO:0007669"/>
    <property type="project" value="TreeGrafter"/>
</dbReference>
<proteinExistence type="predicted"/>
<evidence type="ECO:0000259" key="1">
    <source>
        <dbReference type="Pfam" id="PF00501"/>
    </source>
</evidence>
<dbReference type="Pfam" id="PF00501">
    <property type="entry name" value="AMP-binding"/>
    <property type="match status" value="1"/>
</dbReference>
<dbReference type="Gene3D" id="3.40.50.12780">
    <property type="entry name" value="N-terminal domain of ligase-like"/>
    <property type="match status" value="1"/>
</dbReference>
<comment type="caution">
    <text evidence="2">The sequence shown here is derived from an EMBL/GenBank/DDBJ whole genome shotgun (WGS) entry which is preliminary data.</text>
</comment>
<dbReference type="GO" id="GO:0043041">
    <property type="term" value="P:amino acid activation for nonribosomal peptide biosynthetic process"/>
    <property type="evidence" value="ECO:0007669"/>
    <property type="project" value="TreeGrafter"/>
</dbReference>
<dbReference type="AlphaFoldDB" id="A0A7K3RX79"/>
<dbReference type="InterPro" id="IPR042099">
    <property type="entry name" value="ANL_N_sf"/>
</dbReference>
<gene>
    <name evidence="2" type="ORF">G3I50_16320</name>
</gene>
<evidence type="ECO:0000313" key="2">
    <source>
        <dbReference type="EMBL" id="NEC19808.1"/>
    </source>
</evidence>
<accession>A0A7K3RX79</accession>
<organism evidence="2 3">
    <name type="scientific">Streptomyces parvus</name>
    <dbReference type="NCBI Taxonomy" id="66428"/>
    <lineage>
        <taxon>Bacteria</taxon>
        <taxon>Bacillati</taxon>
        <taxon>Actinomycetota</taxon>
        <taxon>Actinomycetes</taxon>
        <taxon>Kitasatosporales</taxon>
        <taxon>Streptomycetaceae</taxon>
        <taxon>Streptomyces</taxon>
    </lineage>
</organism>
<evidence type="ECO:0000313" key="3">
    <source>
        <dbReference type="Proteomes" id="UP000469670"/>
    </source>
</evidence>
<dbReference type="PANTHER" id="PTHR45527">
    <property type="entry name" value="NONRIBOSOMAL PEPTIDE SYNTHETASE"/>
    <property type="match status" value="1"/>
</dbReference>
<dbReference type="InterPro" id="IPR000873">
    <property type="entry name" value="AMP-dep_synth/lig_dom"/>
</dbReference>
<dbReference type="Proteomes" id="UP000469670">
    <property type="component" value="Unassembled WGS sequence"/>
</dbReference>
<name>A0A7K3RX79_9ACTN</name>
<dbReference type="PANTHER" id="PTHR45527:SF1">
    <property type="entry name" value="FATTY ACID SYNTHASE"/>
    <property type="match status" value="1"/>
</dbReference>
<sequence>GVTVTHTGLTSLITTLVERCALSPDSRVLQFTSASFDVSVIELLLGFTAGVTLVVPQVPRLAGEDLARVLSTQRVSHAFLPPSALASLPSGAEATLSDLGTVVVAGEACPPDLAERWSQGRRMIN</sequence>